<keyword evidence="2" id="KW-1185">Reference proteome</keyword>
<dbReference type="Proteomes" id="UP000807504">
    <property type="component" value="Unassembled WGS sequence"/>
</dbReference>
<dbReference type="AlphaFoldDB" id="A0A8T0FRA8"/>
<evidence type="ECO:0000313" key="1">
    <source>
        <dbReference type="EMBL" id="KAF8793631.1"/>
    </source>
</evidence>
<gene>
    <name evidence="1" type="ORF">HNY73_001683</name>
</gene>
<dbReference type="EMBL" id="JABXBU010000002">
    <property type="protein sequence ID" value="KAF8793631.1"/>
    <property type="molecule type" value="Genomic_DNA"/>
</dbReference>
<reference evidence="1" key="1">
    <citation type="journal article" date="2020" name="bioRxiv">
        <title>Chromosome-level reference genome of the European wasp spider Argiope bruennichi: a resource for studies on range expansion and evolutionary adaptation.</title>
        <authorList>
            <person name="Sheffer M.M."/>
            <person name="Hoppe A."/>
            <person name="Krehenwinkel H."/>
            <person name="Uhl G."/>
            <person name="Kuss A.W."/>
            <person name="Jensen L."/>
            <person name="Jensen C."/>
            <person name="Gillespie R.G."/>
            <person name="Hoff K.J."/>
            <person name="Prost S."/>
        </authorList>
    </citation>
    <scope>NUCLEOTIDE SEQUENCE</scope>
</reference>
<proteinExistence type="predicted"/>
<accession>A0A8T0FRA8</accession>
<sequence>MADSPEKNNPTTQAPACEHNDDAYWLVEWPLLLRAVELQGIPVCGHATLRSHENCVLLLHHRIPGARISYVFSEGRVELVLHQQVVDPVDRRHPLGPGEQ</sequence>
<evidence type="ECO:0000313" key="2">
    <source>
        <dbReference type="Proteomes" id="UP000807504"/>
    </source>
</evidence>
<protein>
    <submittedName>
        <fullName evidence="1">Uncharacterized protein</fullName>
    </submittedName>
</protein>
<comment type="caution">
    <text evidence="1">The sequence shown here is derived from an EMBL/GenBank/DDBJ whole genome shotgun (WGS) entry which is preliminary data.</text>
</comment>
<reference evidence="1" key="2">
    <citation type="submission" date="2020-06" db="EMBL/GenBank/DDBJ databases">
        <authorList>
            <person name="Sheffer M."/>
        </authorList>
    </citation>
    <scope>NUCLEOTIDE SEQUENCE</scope>
</reference>
<organism evidence="1 2">
    <name type="scientific">Argiope bruennichi</name>
    <name type="common">Wasp spider</name>
    <name type="synonym">Aranea bruennichi</name>
    <dbReference type="NCBI Taxonomy" id="94029"/>
    <lineage>
        <taxon>Eukaryota</taxon>
        <taxon>Metazoa</taxon>
        <taxon>Ecdysozoa</taxon>
        <taxon>Arthropoda</taxon>
        <taxon>Chelicerata</taxon>
        <taxon>Arachnida</taxon>
        <taxon>Araneae</taxon>
        <taxon>Araneomorphae</taxon>
        <taxon>Entelegynae</taxon>
        <taxon>Araneoidea</taxon>
        <taxon>Araneidae</taxon>
        <taxon>Argiope</taxon>
    </lineage>
</organism>
<name>A0A8T0FRA8_ARGBR</name>